<dbReference type="PRINTS" id="PR01161">
    <property type="entry name" value="TUBULIN"/>
</dbReference>
<dbReference type="Proteomes" id="UP000324897">
    <property type="component" value="Unassembled WGS sequence"/>
</dbReference>
<evidence type="ECO:0000256" key="4">
    <source>
        <dbReference type="ARBA" id="ARBA00023134"/>
    </source>
</evidence>
<dbReference type="GO" id="GO:0007017">
    <property type="term" value="P:microtubule-based process"/>
    <property type="evidence" value="ECO:0007669"/>
    <property type="project" value="InterPro"/>
</dbReference>
<feature type="non-terminal residue" evidence="7">
    <location>
        <position position="1"/>
    </location>
</feature>
<gene>
    <name evidence="7" type="ORF">EJB05_49807</name>
</gene>
<feature type="region of interest" description="Disordered" evidence="5">
    <location>
        <begin position="101"/>
        <end position="121"/>
    </location>
</feature>
<dbReference type="InterPro" id="IPR000217">
    <property type="entry name" value="Tubulin"/>
</dbReference>
<dbReference type="SUPFAM" id="SSF52490">
    <property type="entry name" value="Tubulin nucleotide-binding domain-like"/>
    <property type="match status" value="1"/>
</dbReference>
<dbReference type="Pfam" id="PF00091">
    <property type="entry name" value="Tubulin"/>
    <property type="match status" value="1"/>
</dbReference>
<dbReference type="InterPro" id="IPR036525">
    <property type="entry name" value="Tubulin/FtsZ_GTPase_sf"/>
</dbReference>
<keyword evidence="8" id="KW-1185">Reference proteome</keyword>
<dbReference type="GO" id="GO:0005525">
    <property type="term" value="F:GTP binding"/>
    <property type="evidence" value="ECO:0007669"/>
    <property type="project" value="UniProtKB-KW"/>
</dbReference>
<feature type="region of interest" description="Disordered" evidence="5">
    <location>
        <begin position="1"/>
        <end position="33"/>
    </location>
</feature>
<proteinExistence type="inferred from homology"/>
<evidence type="ECO:0000256" key="5">
    <source>
        <dbReference type="SAM" id="MobiDB-lite"/>
    </source>
</evidence>
<protein>
    <recommendedName>
        <fullName evidence="6">Tubulin/FtsZ GTPase domain-containing protein</fullName>
    </recommendedName>
</protein>
<keyword evidence="4" id="KW-0342">GTP-binding</keyword>
<keyword evidence="2" id="KW-0493">Microtubule</keyword>
<dbReference type="PANTHER" id="PTHR11588">
    <property type="entry name" value="TUBULIN"/>
    <property type="match status" value="1"/>
</dbReference>
<dbReference type="AlphaFoldDB" id="A0A5J9T5F4"/>
<accession>A0A5J9T5F4</accession>
<dbReference type="Gene3D" id="3.40.50.1440">
    <property type="entry name" value="Tubulin/FtsZ, GTPase domain"/>
    <property type="match status" value="1"/>
</dbReference>
<organism evidence="7 8">
    <name type="scientific">Eragrostis curvula</name>
    <name type="common">weeping love grass</name>
    <dbReference type="NCBI Taxonomy" id="38414"/>
    <lineage>
        <taxon>Eukaryota</taxon>
        <taxon>Viridiplantae</taxon>
        <taxon>Streptophyta</taxon>
        <taxon>Embryophyta</taxon>
        <taxon>Tracheophyta</taxon>
        <taxon>Spermatophyta</taxon>
        <taxon>Magnoliopsida</taxon>
        <taxon>Liliopsida</taxon>
        <taxon>Poales</taxon>
        <taxon>Poaceae</taxon>
        <taxon>PACMAD clade</taxon>
        <taxon>Chloridoideae</taxon>
        <taxon>Eragrostideae</taxon>
        <taxon>Eragrostidinae</taxon>
        <taxon>Eragrostis</taxon>
    </lineage>
</organism>
<keyword evidence="3" id="KW-0547">Nucleotide-binding</keyword>
<reference evidence="7 8" key="1">
    <citation type="journal article" date="2019" name="Sci. Rep.">
        <title>A high-quality genome of Eragrostis curvula grass provides insights into Poaceae evolution and supports new strategies to enhance forage quality.</title>
        <authorList>
            <person name="Carballo J."/>
            <person name="Santos B.A.C.M."/>
            <person name="Zappacosta D."/>
            <person name="Garbus I."/>
            <person name="Selva J.P."/>
            <person name="Gallo C.A."/>
            <person name="Diaz A."/>
            <person name="Albertini E."/>
            <person name="Caccamo M."/>
            <person name="Echenique V."/>
        </authorList>
    </citation>
    <scope>NUCLEOTIDE SEQUENCE [LARGE SCALE GENOMIC DNA]</scope>
    <source>
        <strain evidence="8">cv. Victoria</strain>
        <tissue evidence="7">Leaf</tissue>
    </source>
</reference>
<evidence type="ECO:0000256" key="2">
    <source>
        <dbReference type="ARBA" id="ARBA00022701"/>
    </source>
</evidence>
<evidence type="ECO:0000313" key="7">
    <source>
        <dbReference type="EMBL" id="TVU06585.1"/>
    </source>
</evidence>
<dbReference type="InterPro" id="IPR003008">
    <property type="entry name" value="Tubulin_FtsZ_GTPase"/>
</dbReference>
<sequence length="220" mass="23820">LPGHAAETPPQISASPPLPSPLRGSAVSPGQIRGAPQIRPYRELDLLSPGQIRGAPQIRPYRARIQIFSILRSGGRAHGPGAGHHGLGALGPLRLHRLRSRRRAQGGREPRLPPRSVCHSLGGGTGSSMGTLLISEIREEYPDKMMLTFSVFPSPKVTDNTSVESKDITNWTTEALIAVQESLRYLQVLFGCLRMGNADSKPSSQPWNVVILSNTYKNGI</sequence>
<comment type="caution">
    <text evidence="7">The sequence shown here is derived from an EMBL/GenBank/DDBJ whole genome shotgun (WGS) entry which is preliminary data.</text>
</comment>
<feature type="domain" description="Tubulin/FtsZ GTPase" evidence="6">
    <location>
        <begin position="117"/>
        <end position="161"/>
    </location>
</feature>
<evidence type="ECO:0000256" key="1">
    <source>
        <dbReference type="ARBA" id="ARBA00009636"/>
    </source>
</evidence>
<dbReference type="EMBL" id="RWGY01000051">
    <property type="protein sequence ID" value="TVU06585.1"/>
    <property type="molecule type" value="Genomic_DNA"/>
</dbReference>
<comment type="similarity">
    <text evidence="1">Belongs to the tubulin family.</text>
</comment>
<evidence type="ECO:0000256" key="3">
    <source>
        <dbReference type="ARBA" id="ARBA00022741"/>
    </source>
</evidence>
<evidence type="ECO:0000313" key="8">
    <source>
        <dbReference type="Proteomes" id="UP000324897"/>
    </source>
</evidence>
<dbReference type="GO" id="GO:0005874">
    <property type="term" value="C:microtubule"/>
    <property type="evidence" value="ECO:0007669"/>
    <property type="project" value="UniProtKB-KW"/>
</dbReference>
<evidence type="ECO:0000259" key="6">
    <source>
        <dbReference type="Pfam" id="PF00091"/>
    </source>
</evidence>
<name>A0A5J9T5F4_9POAL</name>